<comment type="caution">
    <text evidence="3">The sequence shown here is derived from an EMBL/GenBank/DDBJ whole genome shotgun (WGS) entry which is preliminary data.</text>
</comment>
<evidence type="ECO:0000313" key="4">
    <source>
        <dbReference type="Proteomes" id="UP000177006"/>
    </source>
</evidence>
<evidence type="ECO:0000256" key="1">
    <source>
        <dbReference type="ARBA" id="ARBA00022884"/>
    </source>
</evidence>
<dbReference type="SMART" id="SM00360">
    <property type="entry name" value="RRM"/>
    <property type="match status" value="1"/>
</dbReference>
<dbReference type="InterPro" id="IPR012677">
    <property type="entry name" value="Nucleotide-bd_a/b_plait_sf"/>
</dbReference>
<gene>
    <name evidence="3" type="ORF">A2160_03630</name>
</gene>
<dbReference type="InterPro" id="IPR035979">
    <property type="entry name" value="RBD_domain_sf"/>
</dbReference>
<dbReference type="Gene3D" id="3.30.70.330">
    <property type="match status" value="1"/>
</dbReference>
<dbReference type="EMBL" id="MEZK01000005">
    <property type="protein sequence ID" value="OGD63740.1"/>
    <property type="molecule type" value="Genomic_DNA"/>
</dbReference>
<dbReference type="GO" id="GO:0003723">
    <property type="term" value="F:RNA binding"/>
    <property type="evidence" value="ECO:0007669"/>
    <property type="project" value="UniProtKB-KW"/>
</dbReference>
<dbReference type="SUPFAM" id="SSF54928">
    <property type="entry name" value="RNA-binding domain, RBD"/>
    <property type="match status" value="1"/>
</dbReference>
<evidence type="ECO:0000259" key="2">
    <source>
        <dbReference type="PROSITE" id="PS50102"/>
    </source>
</evidence>
<proteinExistence type="predicted"/>
<dbReference type="InterPro" id="IPR052462">
    <property type="entry name" value="SLIRP/GR-RBP-like"/>
</dbReference>
<dbReference type="Pfam" id="PF00076">
    <property type="entry name" value="RRM_1"/>
    <property type="match status" value="1"/>
</dbReference>
<feature type="domain" description="RRM" evidence="2">
    <location>
        <begin position="3"/>
        <end position="81"/>
    </location>
</feature>
<keyword evidence="1" id="KW-0694">RNA-binding</keyword>
<sequence>MAKKLYVGNLPYSVTDEELGTMFAQFGQVSSAVVIKNKFNGRSKGFGFVEFADDAAADKAIADLNGKDYQGRGLVVNEARPLQPRQ</sequence>
<reference evidence="3 4" key="1">
    <citation type="journal article" date="2016" name="Nat. Commun.">
        <title>Thousands of microbial genomes shed light on interconnected biogeochemical processes in an aquifer system.</title>
        <authorList>
            <person name="Anantharaman K."/>
            <person name="Brown C.T."/>
            <person name="Hug L.A."/>
            <person name="Sharon I."/>
            <person name="Castelle C.J."/>
            <person name="Probst A.J."/>
            <person name="Thomas B.C."/>
            <person name="Singh A."/>
            <person name="Wilkins M.J."/>
            <person name="Karaoz U."/>
            <person name="Brodie E.L."/>
            <person name="Williams K.H."/>
            <person name="Hubbard S.S."/>
            <person name="Banfield J.F."/>
        </authorList>
    </citation>
    <scope>NUCLEOTIDE SEQUENCE [LARGE SCALE GENOMIC DNA]</scope>
</reference>
<organism evidence="3 4">
    <name type="scientific">Candidatus Beckwithbacteria bacterium RBG_13_42_9</name>
    <dbReference type="NCBI Taxonomy" id="1797457"/>
    <lineage>
        <taxon>Bacteria</taxon>
        <taxon>Candidatus Beckwithiibacteriota</taxon>
    </lineage>
</organism>
<dbReference type="PROSITE" id="PS50102">
    <property type="entry name" value="RRM"/>
    <property type="match status" value="1"/>
</dbReference>
<protein>
    <submittedName>
        <fullName evidence="3">RNA-binding protein</fullName>
    </submittedName>
</protein>
<dbReference type="AlphaFoldDB" id="A0A1F5E8V2"/>
<dbReference type="PANTHER" id="PTHR48027">
    <property type="entry name" value="HETEROGENEOUS NUCLEAR RIBONUCLEOPROTEIN 87F-RELATED"/>
    <property type="match status" value="1"/>
</dbReference>
<name>A0A1F5E8V2_9BACT</name>
<evidence type="ECO:0000313" key="3">
    <source>
        <dbReference type="EMBL" id="OGD63740.1"/>
    </source>
</evidence>
<dbReference type="STRING" id="1797457.A2160_03630"/>
<dbReference type="Proteomes" id="UP000177006">
    <property type="component" value="Unassembled WGS sequence"/>
</dbReference>
<accession>A0A1F5E8V2</accession>
<dbReference type="InterPro" id="IPR000504">
    <property type="entry name" value="RRM_dom"/>
</dbReference>